<gene>
    <name evidence="13" type="ORF">ACFO3J_11585</name>
</gene>
<evidence type="ECO:0000256" key="1">
    <source>
        <dbReference type="ARBA" id="ARBA00004496"/>
    </source>
</evidence>
<comment type="similarity">
    <text evidence="2">Belongs to the methyltransferase superfamily. L-isoaspartyl/D-aspartyl protein methyltransferase family.</text>
</comment>
<comment type="subcellular location">
    <subcellularLocation>
        <location evidence="1">Cytoplasm</location>
    </subcellularLocation>
</comment>
<dbReference type="GO" id="GO:0032259">
    <property type="term" value="P:methylation"/>
    <property type="evidence" value="ECO:0007669"/>
    <property type="project" value="UniProtKB-KW"/>
</dbReference>
<feature type="region of interest" description="Disordered" evidence="12">
    <location>
        <begin position="1"/>
        <end position="23"/>
    </location>
</feature>
<reference evidence="14" key="1">
    <citation type="journal article" date="2019" name="Int. J. Syst. Evol. Microbiol.">
        <title>The Global Catalogue of Microorganisms (GCM) 10K type strain sequencing project: providing services to taxonomists for standard genome sequencing and annotation.</title>
        <authorList>
            <consortium name="The Broad Institute Genomics Platform"/>
            <consortium name="The Broad Institute Genome Sequencing Center for Infectious Disease"/>
            <person name="Wu L."/>
            <person name="Ma J."/>
        </authorList>
    </citation>
    <scope>NUCLEOTIDE SEQUENCE [LARGE SCALE GENOMIC DNA]</scope>
    <source>
        <strain evidence="14">CGMCC 4.7237</strain>
    </source>
</reference>
<keyword evidence="14" id="KW-1185">Reference proteome</keyword>
<dbReference type="GO" id="GO:0008168">
    <property type="term" value="F:methyltransferase activity"/>
    <property type="evidence" value="ECO:0007669"/>
    <property type="project" value="UniProtKB-KW"/>
</dbReference>
<evidence type="ECO:0000256" key="6">
    <source>
        <dbReference type="ARBA" id="ARBA00022603"/>
    </source>
</evidence>
<dbReference type="EMBL" id="JBHSBB010000009">
    <property type="protein sequence ID" value="MFC4032125.1"/>
    <property type="molecule type" value="Genomic_DNA"/>
</dbReference>
<evidence type="ECO:0000256" key="12">
    <source>
        <dbReference type="SAM" id="MobiDB-lite"/>
    </source>
</evidence>
<proteinExistence type="inferred from homology"/>
<dbReference type="PANTHER" id="PTHR11579">
    <property type="entry name" value="PROTEIN-L-ISOASPARTATE O-METHYLTRANSFERASE"/>
    <property type="match status" value="1"/>
</dbReference>
<evidence type="ECO:0000313" key="14">
    <source>
        <dbReference type="Proteomes" id="UP001595765"/>
    </source>
</evidence>
<dbReference type="InterPro" id="IPR000682">
    <property type="entry name" value="PCMT"/>
</dbReference>
<feature type="region of interest" description="Disordered" evidence="12">
    <location>
        <begin position="230"/>
        <end position="296"/>
    </location>
</feature>
<dbReference type="Proteomes" id="UP001595765">
    <property type="component" value="Unassembled WGS sequence"/>
</dbReference>
<accession>A0ABV8HMT9</accession>
<dbReference type="RefSeq" id="WP_386428828.1">
    <property type="nucleotide sequence ID" value="NZ_JBHSBB010000009.1"/>
</dbReference>
<keyword evidence="7" id="KW-0808">Transferase</keyword>
<feature type="compositionally biased region" description="Basic and acidic residues" evidence="12">
    <location>
        <begin position="13"/>
        <end position="23"/>
    </location>
</feature>
<dbReference type="CDD" id="cd02440">
    <property type="entry name" value="AdoMet_MTases"/>
    <property type="match status" value="1"/>
</dbReference>
<protein>
    <recommendedName>
        <fullName evidence="4">Protein-L-isoaspartate O-methyltransferase</fullName>
        <ecNumber evidence="3">2.1.1.77</ecNumber>
    </recommendedName>
    <alternativeName>
        <fullName evidence="11">L-isoaspartyl protein carboxyl methyltransferase</fullName>
    </alternativeName>
    <alternativeName>
        <fullName evidence="9">Protein L-isoaspartyl methyltransferase</fullName>
    </alternativeName>
    <alternativeName>
        <fullName evidence="10">Protein-beta-aspartate methyltransferase</fullName>
    </alternativeName>
</protein>
<sequence length="296" mass="32555">MEEAQLSERRRRLAEAMERRGDWPSRSPWIREAVDALPRDRFAPDRLWHWDGRAYVPVDRSTDPRRWADEVYAGPDEGSVTQVTEGLPSSSLSGEAVVVDMLDSLLVEPGHRVLELGAGTGRNAALLSMRAGPGRVTSVEVDRQLAARARERLRAADIAVDVQVGDGAEGWPEGAPYDRVLATYAVERVPWAWVAQTRPGGRIVTPWGRLGHVALTVAEDGRSATGWVRSCRPGAPTPASPVHVVPGTGPRSPLTPPRPAGRWQATQKRRPSEDGRRCRKKLPARHRPSRAGIRAE</sequence>
<evidence type="ECO:0000256" key="3">
    <source>
        <dbReference type="ARBA" id="ARBA00011890"/>
    </source>
</evidence>
<feature type="compositionally biased region" description="Basic residues" evidence="12">
    <location>
        <begin position="277"/>
        <end position="289"/>
    </location>
</feature>
<dbReference type="InterPro" id="IPR029063">
    <property type="entry name" value="SAM-dependent_MTases_sf"/>
</dbReference>
<keyword evidence="8" id="KW-0949">S-adenosyl-L-methionine</keyword>
<evidence type="ECO:0000256" key="4">
    <source>
        <dbReference type="ARBA" id="ARBA00013346"/>
    </source>
</evidence>
<dbReference type="SUPFAM" id="SSF53335">
    <property type="entry name" value="S-adenosyl-L-methionine-dependent methyltransferases"/>
    <property type="match status" value="1"/>
</dbReference>
<evidence type="ECO:0000256" key="7">
    <source>
        <dbReference type="ARBA" id="ARBA00022679"/>
    </source>
</evidence>
<dbReference type="Gene3D" id="3.40.50.150">
    <property type="entry name" value="Vaccinia Virus protein VP39"/>
    <property type="match status" value="1"/>
</dbReference>
<evidence type="ECO:0000256" key="11">
    <source>
        <dbReference type="ARBA" id="ARBA00031350"/>
    </source>
</evidence>
<keyword evidence="6 13" id="KW-0489">Methyltransferase</keyword>
<dbReference type="Pfam" id="PF01135">
    <property type="entry name" value="PCMT"/>
    <property type="match status" value="1"/>
</dbReference>
<evidence type="ECO:0000313" key="13">
    <source>
        <dbReference type="EMBL" id="MFC4032125.1"/>
    </source>
</evidence>
<evidence type="ECO:0000256" key="2">
    <source>
        <dbReference type="ARBA" id="ARBA00005369"/>
    </source>
</evidence>
<organism evidence="13 14">
    <name type="scientific">Streptomyces polygonati</name>
    <dbReference type="NCBI Taxonomy" id="1617087"/>
    <lineage>
        <taxon>Bacteria</taxon>
        <taxon>Bacillati</taxon>
        <taxon>Actinomycetota</taxon>
        <taxon>Actinomycetes</taxon>
        <taxon>Kitasatosporales</taxon>
        <taxon>Streptomycetaceae</taxon>
        <taxon>Streptomyces</taxon>
    </lineage>
</organism>
<evidence type="ECO:0000256" key="5">
    <source>
        <dbReference type="ARBA" id="ARBA00022490"/>
    </source>
</evidence>
<dbReference type="PANTHER" id="PTHR11579:SF0">
    <property type="entry name" value="PROTEIN-L-ISOASPARTATE(D-ASPARTATE) O-METHYLTRANSFERASE"/>
    <property type="match status" value="1"/>
</dbReference>
<name>A0ABV8HMT9_9ACTN</name>
<evidence type="ECO:0000256" key="8">
    <source>
        <dbReference type="ARBA" id="ARBA00022691"/>
    </source>
</evidence>
<evidence type="ECO:0000256" key="10">
    <source>
        <dbReference type="ARBA" id="ARBA00031323"/>
    </source>
</evidence>
<comment type="caution">
    <text evidence="13">The sequence shown here is derived from an EMBL/GenBank/DDBJ whole genome shotgun (WGS) entry which is preliminary data.</text>
</comment>
<dbReference type="EC" id="2.1.1.77" evidence="3"/>
<evidence type="ECO:0000256" key="9">
    <source>
        <dbReference type="ARBA" id="ARBA00030757"/>
    </source>
</evidence>
<keyword evidence="5" id="KW-0963">Cytoplasm</keyword>